<dbReference type="Pfam" id="PF04869">
    <property type="entry name" value="Uso1_p115_head"/>
    <property type="match status" value="1"/>
</dbReference>
<dbReference type="Gene3D" id="1.25.10.10">
    <property type="entry name" value="Leucine-rich Repeat Variant"/>
    <property type="match status" value="1"/>
</dbReference>
<accession>A0A395J3V0</accession>
<dbReference type="GO" id="GO:0006886">
    <property type="term" value="P:intracellular protein transport"/>
    <property type="evidence" value="ECO:0007669"/>
    <property type="project" value="InterPro"/>
</dbReference>
<dbReference type="OrthoDB" id="198977at2759"/>
<evidence type="ECO:0000313" key="3">
    <source>
        <dbReference type="EMBL" id="RAL67205.1"/>
    </source>
</evidence>
<keyword evidence="4" id="KW-1185">Reference proteome</keyword>
<gene>
    <name evidence="3" type="ORF">DID88_007982</name>
</gene>
<dbReference type="AlphaFoldDB" id="A0A395J3V0"/>
<feature type="compositionally biased region" description="Acidic residues" evidence="1">
    <location>
        <begin position="235"/>
        <end position="255"/>
    </location>
</feature>
<feature type="region of interest" description="Disordered" evidence="1">
    <location>
        <begin position="194"/>
        <end position="255"/>
    </location>
</feature>
<protein>
    <recommendedName>
        <fullName evidence="2">Vesicle tethering protein Uso1/P115-like head domain-containing protein</fullName>
    </recommendedName>
</protein>
<feature type="compositionally biased region" description="Basic and acidic residues" evidence="1">
    <location>
        <begin position="194"/>
        <end position="226"/>
    </location>
</feature>
<comment type="caution">
    <text evidence="3">The sequence shown here is derived from an EMBL/GenBank/DDBJ whole genome shotgun (WGS) entry which is preliminary data.</text>
</comment>
<dbReference type="GO" id="GO:0048280">
    <property type="term" value="P:vesicle fusion with Golgi apparatus"/>
    <property type="evidence" value="ECO:0007669"/>
    <property type="project" value="InterPro"/>
</dbReference>
<proteinExistence type="predicted"/>
<evidence type="ECO:0000313" key="4">
    <source>
        <dbReference type="Proteomes" id="UP000249056"/>
    </source>
</evidence>
<evidence type="ECO:0000256" key="1">
    <source>
        <dbReference type="SAM" id="MobiDB-lite"/>
    </source>
</evidence>
<dbReference type="GO" id="GO:0000139">
    <property type="term" value="C:Golgi membrane"/>
    <property type="evidence" value="ECO:0007669"/>
    <property type="project" value="InterPro"/>
</dbReference>
<dbReference type="Proteomes" id="UP000249056">
    <property type="component" value="Unassembled WGS sequence"/>
</dbReference>
<dbReference type="InterPro" id="IPR011989">
    <property type="entry name" value="ARM-like"/>
</dbReference>
<evidence type="ECO:0000259" key="2">
    <source>
        <dbReference type="Pfam" id="PF04869"/>
    </source>
</evidence>
<dbReference type="InterPro" id="IPR006953">
    <property type="entry name" value="Vesicle_Uso1_P115_head"/>
</dbReference>
<sequence length="255" mass="29063">MFWATNSKLLTTLLQPLDSHISSDPYRYWFASVLLFHLIFEDAEAKSMAMGVAEGDAENGEEVVVTCIPVYHCQPSAWCQKVVDERVLVAYLMLLCGWLFEDPDANDRAKQDYQRQLEQAQKAAESNAEIARAEHDRAIQDYQRQLEHVQKTAEANAERVRRRTDAEIADLKSKIEKLEADLDKANKNHVQDLQTAHDEYTTSKAEQDARLKRAEENAKEAEERAGTAHGSWESVSDDEDDDEEEDEEEDESGVD</sequence>
<feature type="domain" description="Vesicle tethering protein Uso1/P115-like head" evidence="2">
    <location>
        <begin position="5"/>
        <end position="105"/>
    </location>
</feature>
<reference evidence="3 4" key="1">
    <citation type="submission" date="2018-06" db="EMBL/GenBank/DDBJ databases">
        <title>Genome Sequence of the Brown Rot Fungal Pathogen Monilinia fructigena.</title>
        <authorList>
            <person name="Landi L."/>
            <person name="De Miccolis Angelini R.M."/>
            <person name="Pollastro S."/>
            <person name="Abate D."/>
            <person name="Faretra F."/>
            <person name="Romanazzi G."/>
        </authorList>
    </citation>
    <scope>NUCLEOTIDE SEQUENCE [LARGE SCALE GENOMIC DNA]</scope>
    <source>
        <strain evidence="3 4">Mfrg269</strain>
    </source>
</reference>
<organism evidence="3 4">
    <name type="scientific">Monilinia fructigena</name>
    <dbReference type="NCBI Taxonomy" id="38457"/>
    <lineage>
        <taxon>Eukaryota</taxon>
        <taxon>Fungi</taxon>
        <taxon>Dikarya</taxon>
        <taxon>Ascomycota</taxon>
        <taxon>Pezizomycotina</taxon>
        <taxon>Leotiomycetes</taxon>
        <taxon>Helotiales</taxon>
        <taxon>Sclerotiniaceae</taxon>
        <taxon>Monilinia</taxon>
    </lineage>
</organism>
<dbReference type="EMBL" id="QKRW01000004">
    <property type="protein sequence ID" value="RAL67205.1"/>
    <property type="molecule type" value="Genomic_DNA"/>
</dbReference>
<name>A0A395J3V0_9HELO</name>